<accession>A0ABS3NF67</accession>
<dbReference type="InterPro" id="IPR036942">
    <property type="entry name" value="Beta-barrel_TonB_sf"/>
</dbReference>
<keyword evidence="7" id="KW-1185">Reference proteome</keyword>
<evidence type="ECO:0000313" key="7">
    <source>
        <dbReference type="Proteomes" id="UP000664882"/>
    </source>
</evidence>
<comment type="caution">
    <text evidence="6">The sequence shown here is derived from an EMBL/GenBank/DDBJ whole genome shotgun (WGS) entry which is preliminary data.</text>
</comment>
<feature type="chain" id="PRO_5046306854" evidence="5">
    <location>
        <begin position="20"/>
        <end position="398"/>
    </location>
</feature>
<dbReference type="EMBL" id="JAGDFX010000006">
    <property type="protein sequence ID" value="MBO1519218.1"/>
    <property type="molecule type" value="Genomic_DNA"/>
</dbReference>
<feature type="compositionally biased region" description="Polar residues" evidence="4">
    <location>
        <begin position="58"/>
        <end position="67"/>
    </location>
</feature>
<keyword evidence="5" id="KW-0732">Signal</keyword>
<comment type="subcellular location">
    <subcellularLocation>
        <location evidence="1">Cell outer membrane</location>
    </subcellularLocation>
</comment>
<keyword evidence="2" id="KW-0472">Membrane</keyword>
<reference evidence="6 7" key="1">
    <citation type="submission" date="2021-03" db="EMBL/GenBank/DDBJ databases">
        <title>Oceanisphaera sp. nov., isolated from the intestine.</title>
        <authorList>
            <person name="Zhao L.-H."/>
            <person name="Shi L.-F."/>
        </authorList>
    </citation>
    <scope>NUCLEOTIDE SEQUENCE [LARGE SCALE GENOMIC DNA]</scope>
    <source>
        <strain evidence="6 7">DM8</strain>
    </source>
</reference>
<dbReference type="Proteomes" id="UP000664882">
    <property type="component" value="Unassembled WGS sequence"/>
</dbReference>
<dbReference type="Gene3D" id="2.40.170.20">
    <property type="entry name" value="TonB-dependent receptor, beta-barrel domain"/>
    <property type="match status" value="1"/>
</dbReference>
<evidence type="ECO:0000256" key="1">
    <source>
        <dbReference type="ARBA" id="ARBA00004442"/>
    </source>
</evidence>
<keyword evidence="3" id="KW-0998">Cell outer membrane</keyword>
<evidence type="ECO:0000313" key="6">
    <source>
        <dbReference type="EMBL" id="MBO1519218.1"/>
    </source>
</evidence>
<dbReference type="RefSeq" id="WP_208005055.1">
    <property type="nucleotide sequence ID" value="NZ_JAGDFX010000006.1"/>
</dbReference>
<evidence type="ECO:0000256" key="2">
    <source>
        <dbReference type="ARBA" id="ARBA00023136"/>
    </source>
</evidence>
<evidence type="ECO:0000256" key="4">
    <source>
        <dbReference type="SAM" id="MobiDB-lite"/>
    </source>
</evidence>
<name>A0ABS3NF67_9GAMM</name>
<dbReference type="InterPro" id="IPR025737">
    <property type="entry name" value="FApF"/>
</dbReference>
<feature type="signal peptide" evidence="5">
    <location>
        <begin position="1"/>
        <end position="19"/>
    </location>
</feature>
<proteinExistence type="predicted"/>
<evidence type="ECO:0000256" key="3">
    <source>
        <dbReference type="ARBA" id="ARBA00023237"/>
    </source>
</evidence>
<evidence type="ECO:0000256" key="5">
    <source>
        <dbReference type="SAM" id="SignalP"/>
    </source>
</evidence>
<feature type="region of interest" description="Disordered" evidence="4">
    <location>
        <begin position="54"/>
        <end position="85"/>
    </location>
</feature>
<sequence length="398" mass="44234">MKKTRITLVILSSFSTLLAAQEASSGSEEALLQQQLDNLRQQLIQQNQQLHRLQNRLSASQPQSTAQDMAGRVSGERRTPAPSRSTEDLLIEQHNVFDRKFSLDFGLSYAYYDRKQLLLKGLVVYDAIFLGKIDTDRIRSHQWTADLTGRYTINDRWQAELRVPYVYRYMDYTVTDDGASQNDKPVKIFDSLSDGSIGDISAAVYYRVLTETNSRPDLVWNFRVTAPTGRDPFGIPNTPNDNTNLDVPTELATGTGLWGLSTGFSAVKTVDPAILFASVDYTHYLKDSFDDISVAAGNQPGEVQLGDSFGYGLGMAFALSERLSLSLNFNQSFNREAKQAFEGESLSEVQGSSGNSATMGMGVTWAIDDRLSMVVNWAAGLTQDAPDYVVGVRFPYRF</sequence>
<dbReference type="Pfam" id="PF13557">
    <property type="entry name" value="Phenol_MetA_deg"/>
    <property type="match status" value="1"/>
</dbReference>
<gene>
    <name evidence="6" type="ORF">J3U76_06165</name>
</gene>
<organism evidence="6 7">
    <name type="scientific">Oceanisphaera pacifica</name>
    <dbReference type="NCBI Taxonomy" id="2818389"/>
    <lineage>
        <taxon>Bacteria</taxon>
        <taxon>Pseudomonadati</taxon>
        <taxon>Pseudomonadota</taxon>
        <taxon>Gammaproteobacteria</taxon>
        <taxon>Aeromonadales</taxon>
        <taxon>Aeromonadaceae</taxon>
        <taxon>Oceanisphaera</taxon>
    </lineage>
</organism>
<dbReference type="SUPFAM" id="SSF56935">
    <property type="entry name" value="Porins"/>
    <property type="match status" value="1"/>
</dbReference>
<protein>
    <submittedName>
        <fullName evidence="6">Transporter</fullName>
    </submittedName>
</protein>